<dbReference type="InterPro" id="IPR027417">
    <property type="entry name" value="P-loop_NTPase"/>
</dbReference>
<comment type="caution">
    <text evidence="10">The sequence shown here is derived from an EMBL/GenBank/DDBJ whole genome shotgun (WGS) entry which is preliminary data.</text>
</comment>
<evidence type="ECO:0000256" key="8">
    <source>
        <dbReference type="ARBA" id="ARBA00023136"/>
    </source>
</evidence>
<dbReference type="PANTHER" id="PTHR43790">
    <property type="entry name" value="CARBOHYDRATE TRANSPORT ATP-BINDING PROTEIN MG119-RELATED"/>
    <property type="match status" value="1"/>
</dbReference>
<evidence type="ECO:0000256" key="3">
    <source>
        <dbReference type="ARBA" id="ARBA00022597"/>
    </source>
</evidence>
<feature type="domain" description="ABC transporter" evidence="9">
    <location>
        <begin position="258"/>
        <end position="502"/>
    </location>
</feature>
<dbReference type="CDD" id="cd03215">
    <property type="entry name" value="ABC_Carb_Monos_II"/>
    <property type="match status" value="1"/>
</dbReference>
<dbReference type="InterPro" id="IPR003439">
    <property type="entry name" value="ABC_transporter-like_ATP-bd"/>
</dbReference>
<evidence type="ECO:0000256" key="2">
    <source>
        <dbReference type="ARBA" id="ARBA00022475"/>
    </source>
</evidence>
<dbReference type="InterPro" id="IPR050107">
    <property type="entry name" value="ABC_carbohydrate_import_ATPase"/>
</dbReference>
<reference evidence="10 11" key="1">
    <citation type="submission" date="2019-06" db="EMBL/GenBank/DDBJ databases">
        <authorList>
            <person name="Li F."/>
        </authorList>
    </citation>
    <scope>NUCLEOTIDE SEQUENCE [LARGE SCALE GENOMIC DNA]</scope>
    <source>
        <strain evidence="10 11">10F1D-1</strain>
    </source>
</reference>
<dbReference type="PROSITE" id="PS50893">
    <property type="entry name" value="ABC_TRANSPORTER_2"/>
    <property type="match status" value="2"/>
</dbReference>
<dbReference type="PANTHER" id="PTHR43790:SF3">
    <property type="entry name" value="D-ALLOSE IMPORT ATP-BINDING PROTEIN ALSA-RELATED"/>
    <property type="match status" value="1"/>
</dbReference>
<keyword evidence="1" id="KW-0813">Transport</keyword>
<evidence type="ECO:0000259" key="9">
    <source>
        <dbReference type="PROSITE" id="PS50893"/>
    </source>
</evidence>
<evidence type="ECO:0000256" key="4">
    <source>
        <dbReference type="ARBA" id="ARBA00022737"/>
    </source>
</evidence>
<dbReference type="InterPro" id="IPR017871">
    <property type="entry name" value="ABC_transporter-like_CS"/>
</dbReference>
<dbReference type="Proteomes" id="UP000316252">
    <property type="component" value="Unassembled WGS sequence"/>
</dbReference>
<evidence type="ECO:0000256" key="1">
    <source>
        <dbReference type="ARBA" id="ARBA00022448"/>
    </source>
</evidence>
<dbReference type="GO" id="GO:0005524">
    <property type="term" value="F:ATP binding"/>
    <property type="evidence" value="ECO:0007669"/>
    <property type="project" value="UniProtKB-KW"/>
</dbReference>
<dbReference type="SMART" id="SM00382">
    <property type="entry name" value="AAA"/>
    <property type="match status" value="2"/>
</dbReference>
<dbReference type="CDD" id="cd03216">
    <property type="entry name" value="ABC_Carb_Monos_I"/>
    <property type="match status" value="1"/>
</dbReference>
<proteinExistence type="predicted"/>
<keyword evidence="8" id="KW-0472">Membrane</keyword>
<dbReference type="GO" id="GO:0016887">
    <property type="term" value="F:ATP hydrolysis activity"/>
    <property type="evidence" value="ECO:0007669"/>
    <property type="project" value="InterPro"/>
</dbReference>
<gene>
    <name evidence="10" type="ORF">FJ657_16645</name>
</gene>
<dbReference type="OrthoDB" id="39350at2"/>
<evidence type="ECO:0000256" key="7">
    <source>
        <dbReference type="ARBA" id="ARBA00022967"/>
    </source>
</evidence>
<name>A0A506XWQ6_9MICO</name>
<dbReference type="EMBL" id="VHQG01000005">
    <property type="protein sequence ID" value="TPW74245.1"/>
    <property type="molecule type" value="Genomic_DNA"/>
</dbReference>
<dbReference type="PROSITE" id="PS00211">
    <property type="entry name" value="ABC_TRANSPORTER_1"/>
    <property type="match status" value="1"/>
</dbReference>
<dbReference type="SUPFAM" id="SSF52540">
    <property type="entry name" value="P-loop containing nucleoside triphosphate hydrolases"/>
    <property type="match status" value="2"/>
</dbReference>
<accession>A0A506XWQ6</accession>
<keyword evidence="5" id="KW-0547">Nucleotide-binding</keyword>
<keyword evidence="2" id="KW-1003">Cell membrane</keyword>
<evidence type="ECO:0000256" key="5">
    <source>
        <dbReference type="ARBA" id="ARBA00022741"/>
    </source>
</evidence>
<organism evidence="10 11">
    <name type="scientific">Schumannella soli</name>
    <dbReference type="NCBI Taxonomy" id="2590779"/>
    <lineage>
        <taxon>Bacteria</taxon>
        <taxon>Bacillati</taxon>
        <taxon>Actinomycetota</taxon>
        <taxon>Actinomycetes</taxon>
        <taxon>Micrococcales</taxon>
        <taxon>Microbacteriaceae</taxon>
        <taxon>Schumannella</taxon>
    </lineage>
</organism>
<evidence type="ECO:0000313" key="11">
    <source>
        <dbReference type="Proteomes" id="UP000316252"/>
    </source>
</evidence>
<dbReference type="RefSeq" id="WP_141164823.1">
    <property type="nucleotide sequence ID" value="NZ_VHQG01000005.1"/>
</dbReference>
<dbReference type="Gene3D" id="3.40.50.300">
    <property type="entry name" value="P-loop containing nucleotide triphosphate hydrolases"/>
    <property type="match status" value="2"/>
</dbReference>
<feature type="domain" description="ABC transporter" evidence="9">
    <location>
        <begin position="6"/>
        <end position="242"/>
    </location>
</feature>
<dbReference type="AlphaFoldDB" id="A0A506XWQ6"/>
<protein>
    <submittedName>
        <fullName evidence="10">Sugar ABC transporter ATP-binding protein</fullName>
    </submittedName>
</protein>
<keyword evidence="7" id="KW-1278">Translocase</keyword>
<keyword evidence="4" id="KW-0677">Repeat</keyword>
<dbReference type="Pfam" id="PF00005">
    <property type="entry name" value="ABC_tran"/>
    <property type="match status" value="2"/>
</dbReference>
<evidence type="ECO:0000313" key="10">
    <source>
        <dbReference type="EMBL" id="TPW74245.1"/>
    </source>
</evidence>
<evidence type="ECO:0000256" key="6">
    <source>
        <dbReference type="ARBA" id="ARBA00022840"/>
    </source>
</evidence>
<keyword evidence="6 10" id="KW-0067">ATP-binding</keyword>
<dbReference type="InterPro" id="IPR003593">
    <property type="entry name" value="AAA+_ATPase"/>
</dbReference>
<keyword evidence="11" id="KW-1185">Reference proteome</keyword>
<keyword evidence="3" id="KW-0762">Sugar transport</keyword>
<sequence length="512" mass="54878">MTHQRLEIEGLCKSFGSTPVLEDISLSIAAGEVRALIGQNGAGKSTLVKTLAGLYPDFDGVVRVDGRPVLLRSPRSARSEGIAVIHQEFSLVPGMTVAENILLGREPGRVVYRPSRIRRLVAELVDRIGISVGAALDTLVDDVGPAIRQRIEIVKALADDVSLLIMDEPTARLSKSERAELFDLMAELTSRGVAIVFISHYLDEVSDVTDSITILRNGRLVETRSTADTSVDTMASLMLGVSFQRALEQEEGVDRASDDSEVVLRAERISSGERLHGVSLNLRRGEILGLAGLVGAGRTRVCRALTGADRISSGALVLQGRPVVFGSPRAALSNGVALIPEDRRWEGLGMEATIAENLSLMALRSRLGRFGFVPRRRVSALAQGLVEQLQISPPALDTPVGTLSGGNQQKVLLGKALAARPDVLVIDQPTAGVDIGTKAQIHRVLRRLADAGTAVLVVSDDVEELYALSDRVDVMVRGAVTWSGRRSQLDYDRLLELISGATVSGAKGHQQP</sequence>